<keyword evidence="3" id="KW-1185">Reference proteome</keyword>
<feature type="region of interest" description="Disordered" evidence="1">
    <location>
        <begin position="21"/>
        <end position="52"/>
    </location>
</feature>
<dbReference type="Proteomes" id="UP001412067">
    <property type="component" value="Unassembled WGS sequence"/>
</dbReference>
<feature type="compositionally biased region" description="Low complexity" evidence="1">
    <location>
        <begin position="21"/>
        <end position="33"/>
    </location>
</feature>
<protein>
    <submittedName>
        <fullName evidence="2">Uncharacterized protein</fullName>
    </submittedName>
</protein>
<evidence type="ECO:0000313" key="3">
    <source>
        <dbReference type="Proteomes" id="UP001412067"/>
    </source>
</evidence>
<evidence type="ECO:0000313" key="2">
    <source>
        <dbReference type="EMBL" id="KAK8962037.1"/>
    </source>
</evidence>
<name>A0ABR2MCX6_9ASPA</name>
<feature type="compositionally biased region" description="Low complexity" evidence="1">
    <location>
        <begin position="40"/>
        <end position="52"/>
    </location>
</feature>
<sequence>MLASSSLAPSLALSATSSLLPDMSSSLSRRPTSLVPPSPISISSSPFNSSDQSQLLSSSFRAAGLKLSSAPAPTYLPRSALPPSSPESSSSFRSKIAIQESQIVP</sequence>
<comment type="caution">
    <text evidence="2">The sequence shown here is derived from an EMBL/GenBank/DDBJ whole genome shotgun (WGS) entry which is preliminary data.</text>
</comment>
<gene>
    <name evidence="2" type="ORF">KSP40_PGU001057</name>
</gene>
<organism evidence="2 3">
    <name type="scientific">Platanthera guangdongensis</name>
    <dbReference type="NCBI Taxonomy" id="2320717"/>
    <lineage>
        <taxon>Eukaryota</taxon>
        <taxon>Viridiplantae</taxon>
        <taxon>Streptophyta</taxon>
        <taxon>Embryophyta</taxon>
        <taxon>Tracheophyta</taxon>
        <taxon>Spermatophyta</taxon>
        <taxon>Magnoliopsida</taxon>
        <taxon>Liliopsida</taxon>
        <taxon>Asparagales</taxon>
        <taxon>Orchidaceae</taxon>
        <taxon>Orchidoideae</taxon>
        <taxon>Orchideae</taxon>
        <taxon>Orchidinae</taxon>
        <taxon>Platanthera</taxon>
    </lineage>
</organism>
<dbReference type="EMBL" id="JBBWWR010000009">
    <property type="protein sequence ID" value="KAK8962037.1"/>
    <property type="molecule type" value="Genomic_DNA"/>
</dbReference>
<feature type="compositionally biased region" description="Low complexity" evidence="1">
    <location>
        <begin position="76"/>
        <end position="94"/>
    </location>
</feature>
<feature type="region of interest" description="Disordered" evidence="1">
    <location>
        <begin position="72"/>
        <end position="105"/>
    </location>
</feature>
<proteinExistence type="predicted"/>
<accession>A0ABR2MCX6</accession>
<reference evidence="2 3" key="1">
    <citation type="journal article" date="2022" name="Nat. Plants">
        <title>Genomes of leafy and leafless Platanthera orchids illuminate the evolution of mycoheterotrophy.</title>
        <authorList>
            <person name="Li M.H."/>
            <person name="Liu K.W."/>
            <person name="Li Z."/>
            <person name="Lu H.C."/>
            <person name="Ye Q.L."/>
            <person name="Zhang D."/>
            <person name="Wang J.Y."/>
            <person name="Li Y.F."/>
            <person name="Zhong Z.M."/>
            <person name="Liu X."/>
            <person name="Yu X."/>
            <person name="Liu D.K."/>
            <person name="Tu X.D."/>
            <person name="Liu B."/>
            <person name="Hao Y."/>
            <person name="Liao X.Y."/>
            <person name="Jiang Y.T."/>
            <person name="Sun W.H."/>
            <person name="Chen J."/>
            <person name="Chen Y.Q."/>
            <person name="Ai Y."/>
            <person name="Zhai J.W."/>
            <person name="Wu S.S."/>
            <person name="Zhou Z."/>
            <person name="Hsiao Y.Y."/>
            <person name="Wu W.L."/>
            <person name="Chen Y.Y."/>
            <person name="Lin Y.F."/>
            <person name="Hsu J.L."/>
            <person name="Li C.Y."/>
            <person name="Wang Z.W."/>
            <person name="Zhao X."/>
            <person name="Zhong W.Y."/>
            <person name="Ma X.K."/>
            <person name="Ma L."/>
            <person name="Huang J."/>
            <person name="Chen G.Z."/>
            <person name="Huang M.Z."/>
            <person name="Huang L."/>
            <person name="Peng D.H."/>
            <person name="Luo Y.B."/>
            <person name="Zou S.Q."/>
            <person name="Chen S.P."/>
            <person name="Lan S."/>
            <person name="Tsai W.C."/>
            <person name="Van de Peer Y."/>
            <person name="Liu Z.J."/>
        </authorList>
    </citation>
    <scope>NUCLEOTIDE SEQUENCE [LARGE SCALE GENOMIC DNA]</scope>
    <source>
        <strain evidence="2">Lor288</strain>
    </source>
</reference>
<evidence type="ECO:0000256" key="1">
    <source>
        <dbReference type="SAM" id="MobiDB-lite"/>
    </source>
</evidence>